<reference evidence="3 4" key="1">
    <citation type="submission" date="2021-04" db="EMBL/GenBank/DDBJ databases">
        <title>Genome analysis of Polyangium sp.</title>
        <authorList>
            <person name="Li Y."/>
            <person name="Wang J."/>
        </authorList>
    </citation>
    <scope>NUCLEOTIDE SEQUENCE [LARGE SCALE GENOMIC DNA]</scope>
    <source>
        <strain evidence="3 4">SDU14</strain>
    </source>
</reference>
<evidence type="ECO:0000313" key="3">
    <source>
        <dbReference type="EMBL" id="MDC3981419.1"/>
    </source>
</evidence>
<feature type="compositionally biased region" description="Pro residues" evidence="1">
    <location>
        <begin position="47"/>
        <end position="57"/>
    </location>
</feature>
<comment type="caution">
    <text evidence="3">The sequence shown here is derived from an EMBL/GenBank/DDBJ whole genome shotgun (WGS) entry which is preliminary data.</text>
</comment>
<sequence>MKPSIRSIPLVLMLGALGCASAPTPPVAASVPPVTTTTQEPKGAEPPSEPPPPPPASTPKVFGYRDFLSIAGVRARATLDDVEAAWGKGERKSDKIRYKDGPTVSVMPSGGLMIDIHVGAADWVKQHADGPLSIWGKTCEEAAAALDFTDSVGAYTTCKHYEKDLFLDVTLMCSSGRVSTIAVVWYPFSPADAVHPLPPDHCR</sequence>
<dbReference type="RefSeq" id="WP_272419778.1">
    <property type="nucleotide sequence ID" value="NZ_JAGTJJ010000004.1"/>
</dbReference>
<keyword evidence="4" id="KW-1185">Reference proteome</keyword>
<protein>
    <recommendedName>
        <fullName evidence="5">Lipoprotein</fullName>
    </recommendedName>
</protein>
<proteinExistence type="predicted"/>
<feature type="chain" id="PRO_5040800406" description="Lipoprotein" evidence="2">
    <location>
        <begin position="29"/>
        <end position="203"/>
    </location>
</feature>
<feature type="compositionally biased region" description="Low complexity" evidence="1">
    <location>
        <begin position="27"/>
        <end position="38"/>
    </location>
</feature>
<accession>A0A9X3X0C2</accession>
<name>A0A9X3X0C2_9BACT</name>
<evidence type="ECO:0008006" key="5">
    <source>
        <dbReference type="Google" id="ProtNLM"/>
    </source>
</evidence>
<dbReference type="PROSITE" id="PS51257">
    <property type="entry name" value="PROKAR_LIPOPROTEIN"/>
    <property type="match status" value="1"/>
</dbReference>
<dbReference type="AlphaFoldDB" id="A0A9X3X0C2"/>
<dbReference type="EMBL" id="JAGTJJ010000004">
    <property type="protein sequence ID" value="MDC3981419.1"/>
    <property type="molecule type" value="Genomic_DNA"/>
</dbReference>
<keyword evidence="2" id="KW-0732">Signal</keyword>
<gene>
    <name evidence="3" type="ORF">KEG57_12980</name>
</gene>
<dbReference type="Proteomes" id="UP001151081">
    <property type="component" value="Unassembled WGS sequence"/>
</dbReference>
<feature type="region of interest" description="Disordered" evidence="1">
    <location>
        <begin position="24"/>
        <end position="58"/>
    </location>
</feature>
<organism evidence="3 4">
    <name type="scientific">Polyangium jinanense</name>
    <dbReference type="NCBI Taxonomy" id="2829994"/>
    <lineage>
        <taxon>Bacteria</taxon>
        <taxon>Pseudomonadati</taxon>
        <taxon>Myxococcota</taxon>
        <taxon>Polyangia</taxon>
        <taxon>Polyangiales</taxon>
        <taxon>Polyangiaceae</taxon>
        <taxon>Polyangium</taxon>
    </lineage>
</organism>
<evidence type="ECO:0000313" key="4">
    <source>
        <dbReference type="Proteomes" id="UP001151081"/>
    </source>
</evidence>
<evidence type="ECO:0000256" key="1">
    <source>
        <dbReference type="SAM" id="MobiDB-lite"/>
    </source>
</evidence>
<evidence type="ECO:0000256" key="2">
    <source>
        <dbReference type="SAM" id="SignalP"/>
    </source>
</evidence>
<feature type="signal peptide" evidence="2">
    <location>
        <begin position="1"/>
        <end position="28"/>
    </location>
</feature>